<dbReference type="OrthoDB" id="308440at2759"/>
<organism evidence="1 2">
    <name type="scientific">Cocos nucifera</name>
    <name type="common">Coconut palm</name>
    <dbReference type="NCBI Taxonomy" id="13894"/>
    <lineage>
        <taxon>Eukaryota</taxon>
        <taxon>Viridiplantae</taxon>
        <taxon>Streptophyta</taxon>
        <taxon>Embryophyta</taxon>
        <taxon>Tracheophyta</taxon>
        <taxon>Spermatophyta</taxon>
        <taxon>Magnoliopsida</taxon>
        <taxon>Liliopsida</taxon>
        <taxon>Arecaceae</taxon>
        <taxon>Arecoideae</taxon>
        <taxon>Cocoseae</taxon>
        <taxon>Attaleinae</taxon>
        <taxon>Cocos</taxon>
    </lineage>
</organism>
<name>A0A8K0N6U2_COCNU</name>
<reference evidence="1" key="1">
    <citation type="journal article" date="2017" name="Gigascience">
        <title>The genome draft of coconut (Cocos nucifera).</title>
        <authorList>
            <person name="Xiao Y."/>
            <person name="Xu P."/>
            <person name="Fan H."/>
            <person name="Baudouin L."/>
            <person name="Xia W."/>
            <person name="Bocs S."/>
            <person name="Xu J."/>
            <person name="Li Q."/>
            <person name="Guo A."/>
            <person name="Zhou L."/>
            <person name="Li J."/>
            <person name="Wu Y."/>
            <person name="Ma Z."/>
            <person name="Armero A."/>
            <person name="Issali A.E."/>
            <person name="Liu N."/>
            <person name="Peng M."/>
            <person name="Yang Y."/>
        </authorList>
    </citation>
    <scope>NUCLEOTIDE SEQUENCE</scope>
    <source>
        <tissue evidence="1">Spear leaf of Hainan Tall coconut</tissue>
    </source>
</reference>
<accession>A0A8K0N6U2</accession>
<dbReference type="Proteomes" id="UP000797356">
    <property type="component" value="Chromosome 8"/>
</dbReference>
<dbReference type="EMBL" id="CM017879">
    <property type="protein sequence ID" value="KAG1359745.1"/>
    <property type="molecule type" value="Genomic_DNA"/>
</dbReference>
<proteinExistence type="predicted"/>
<reference evidence="1" key="2">
    <citation type="submission" date="2019-07" db="EMBL/GenBank/DDBJ databases">
        <authorList>
            <person name="Yang Y."/>
            <person name="Bocs S."/>
            <person name="Baudouin L."/>
        </authorList>
    </citation>
    <scope>NUCLEOTIDE SEQUENCE</scope>
    <source>
        <tissue evidence="1">Spear leaf of Hainan Tall coconut</tissue>
    </source>
</reference>
<evidence type="ECO:0000313" key="1">
    <source>
        <dbReference type="EMBL" id="KAG1359745.1"/>
    </source>
</evidence>
<comment type="caution">
    <text evidence="1">The sequence shown here is derived from an EMBL/GenBank/DDBJ whole genome shotgun (WGS) entry which is preliminary data.</text>
</comment>
<dbReference type="PANTHER" id="PTHR47040:SF1">
    <property type="entry name" value="MITOCHONDRIAL ATP-INDEPENDENT INNER MEMBRANE PROTEASE SUBUNIT 2"/>
    <property type="match status" value="1"/>
</dbReference>
<protein>
    <submittedName>
        <fullName evidence="1">Uncharacterized protein</fullName>
    </submittedName>
</protein>
<gene>
    <name evidence="1" type="ORF">COCNU_08G011910</name>
</gene>
<dbReference type="AlphaFoldDB" id="A0A8K0N6U2"/>
<evidence type="ECO:0000313" key="2">
    <source>
        <dbReference type="Proteomes" id="UP000797356"/>
    </source>
</evidence>
<sequence>MVSHSTWVRYAAAKFEYSVFLSCKKYNAGQIKERELSDAVWKKIFQGKLTFLHWNKGEEMAPTILGDGGTLVRKLPIPAPTNSTSSCLFSFLTISPRSLHGYFCACF</sequence>
<dbReference type="InterPro" id="IPR053307">
    <property type="entry name" value="Mitochondrial_IM_protease"/>
</dbReference>
<keyword evidence="2" id="KW-1185">Reference proteome</keyword>
<dbReference type="PANTHER" id="PTHR47040">
    <property type="entry name" value="OSJNBA0068L06.9 PROTEIN"/>
    <property type="match status" value="1"/>
</dbReference>